<gene>
    <name evidence="1" type="ORF">FHE72_04440</name>
</gene>
<evidence type="ECO:0000313" key="2">
    <source>
        <dbReference type="Proteomes" id="UP000465062"/>
    </source>
</evidence>
<reference evidence="1 2" key="1">
    <citation type="submission" date="2019-06" db="EMBL/GenBank/DDBJ databases">
        <title>An operon consisting of a P-type ATPase gene and a transcriptional regular gene given the different cadmium resistance in Bacillus vietamensis 151-6 and Bacillus marisflavi 151-25.</title>
        <authorList>
            <person name="Yu X."/>
        </authorList>
    </citation>
    <scope>NUCLEOTIDE SEQUENCE [LARGE SCALE GENOMIC DNA]</scope>
    <source>
        <strain evidence="1 2">151-6</strain>
    </source>
</reference>
<dbReference type="EMBL" id="CP047394">
    <property type="protein sequence ID" value="QHE60371.1"/>
    <property type="molecule type" value="Genomic_DNA"/>
</dbReference>
<dbReference type="RefSeq" id="WP_159361350.1">
    <property type="nucleotide sequence ID" value="NZ_CP047394.1"/>
</dbReference>
<name>A0A6I6UMR5_9BACI</name>
<accession>A0A6I6UMR5</accession>
<dbReference type="AlphaFoldDB" id="A0A6I6UMR5"/>
<proteinExistence type="predicted"/>
<dbReference type="Proteomes" id="UP000465062">
    <property type="component" value="Chromosome"/>
</dbReference>
<sequence>MELLKSELLETYIDEQTYTQAMEEFVGEINQTAIPVFVKGRNDLEESIRLSKSLYAGRKNPNKVDVGIRLSRREDIEMFSSLESSFADNWYELEDLIDLDLEKKSVVVMGLYKDFKYDNLKRFIFKCYQEKIQVSYLIGRDTSSLSWLCAKQFLKESKGMDNGLLTHRKINQSLKTEMVNIAEELLIYDKAIVKKHDMQLELLENNWSKLILHGHGKEDNINFEDYTICGRNDEVVNKHNIFPRCGYCEQSCFKDDQKLIPLNRVKAANVIMASCNNGPFSDMALYDDKYNLLLNAIDSPAQNITAAVTIQDSDLLELKRLVDFTNPNWNPARIINDSLDYMQPFPSMIEVGLPVTKDTIDIDIIEPSNRIIRTLERAQKYYTNDFIDENHSLKKLLPNFINKGNQYVLRGQYGLDAKEKRQIENNWKQKIQALNDIIANTIMEDPDDPIMEFDGYNVYRSKVDVETIHPHLCNCGQEGLSYFYKGHSSQTFDLKMEFCFRCGDKSIGMAGGPKIAVDVTPDFKVGERIKGVCTITPEEEGEIMVGWFVPNYIKEYLIDEPALKRFKNKNKEAFEVELEFEFRNDIPAQGYYFTVFTVQNLCITINRHFFTLEGKVI</sequence>
<evidence type="ECO:0000313" key="1">
    <source>
        <dbReference type="EMBL" id="QHE60371.1"/>
    </source>
</evidence>
<organism evidence="1 2">
    <name type="scientific">Rossellomorea vietnamensis</name>
    <dbReference type="NCBI Taxonomy" id="218284"/>
    <lineage>
        <taxon>Bacteria</taxon>
        <taxon>Bacillati</taxon>
        <taxon>Bacillota</taxon>
        <taxon>Bacilli</taxon>
        <taxon>Bacillales</taxon>
        <taxon>Bacillaceae</taxon>
        <taxon>Rossellomorea</taxon>
    </lineage>
</organism>
<protein>
    <submittedName>
        <fullName evidence="1">Uncharacterized protein</fullName>
    </submittedName>
</protein>
<dbReference type="KEGG" id="bvq:FHE72_04440"/>